<organism evidence="2 3">
    <name type="scientific">Ornithinimicrobium faecis</name>
    <dbReference type="NCBI Taxonomy" id="2934158"/>
    <lineage>
        <taxon>Bacteria</taxon>
        <taxon>Bacillati</taxon>
        <taxon>Actinomycetota</taxon>
        <taxon>Actinomycetes</taxon>
        <taxon>Micrococcales</taxon>
        <taxon>Ornithinimicrobiaceae</taxon>
        <taxon>Ornithinimicrobium</taxon>
    </lineage>
</organism>
<accession>A0ABY4YRZ0</accession>
<proteinExistence type="predicted"/>
<reference evidence="2" key="1">
    <citation type="submission" date="2022-06" db="EMBL/GenBank/DDBJ databases">
        <title>Ornithinimicrobium HY1793.</title>
        <authorList>
            <person name="Huang Y."/>
        </authorList>
    </citation>
    <scope>NUCLEOTIDE SEQUENCE</scope>
    <source>
        <strain evidence="2">HY1793</strain>
    </source>
</reference>
<evidence type="ECO:0000313" key="3">
    <source>
        <dbReference type="Proteomes" id="UP001056455"/>
    </source>
</evidence>
<sequence>MSDLQLEPTGATPAPRASGSAAWKVLAALLAIACAVLAFLLLRPAEEAEAEESPTATAESTGALACDVLGEVVAVPDDEMASDEAYVMQLRLSAAGVLGLMAEEQDASFENFAEHLQGPGQAQARSFSMDSPEFHEALDLARSTCSNRFPAEE</sequence>
<feature type="transmembrane region" description="Helical" evidence="1">
    <location>
        <begin position="20"/>
        <end position="42"/>
    </location>
</feature>
<dbReference type="RefSeq" id="WP_252591970.1">
    <property type="nucleotide sequence ID" value="NZ_CP099489.1"/>
</dbReference>
<keyword evidence="1" id="KW-0472">Membrane</keyword>
<keyword evidence="1" id="KW-0812">Transmembrane</keyword>
<dbReference type="Proteomes" id="UP001056455">
    <property type="component" value="Chromosome"/>
</dbReference>
<evidence type="ECO:0000313" key="2">
    <source>
        <dbReference type="EMBL" id="USQ79055.1"/>
    </source>
</evidence>
<dbReference type="EMBL" id="CP099489">
    <property type="protein sequence ID" value="USQ79055.1"/>
    <property type="molecule type" value="Genomic_DNA"/>
</dbReference>
<keyword evidence="1" id="KW-1133">Transmembrane helix</keyword>
<protein>
    <recommendedName>
        <fullName evidence="4">DUF732 domain-containing protein</fullName>
    </recommendedName>
</protein>
<evidence type="ECO:0008006" key="4">
    <source>
        <dbReference type="Google" id="ProtNLM"/>
    </source>
</evidence>
<keyword evidence="3" id="KW-1185">Reference proteome</keyword>
<name>A0ABY4YRZ0_9MICO</name>
<evidence type="ECO:0000256" key="1">
    <source>
        <dbReference type="SAM" id="Phobius"/>
    </source>
</evidence>
<gene>
    <name evidence="2" type="ORF">NF556_15715</name>
</gene>